<dbReference type="STRING" id="505317.OA57_08010"/>
<gene>
    <name evidence="3" type="ORF">OA57_08010</name>
</gene>
<feature type="chain" id="PRO_5002009133" evidence="1">
    <location>
        <begin position="23"/>
        <end position="373"/>
    </location>
</feature>
<dbReference type="EMBL" id="JSUM01000013">
    <property type="protein sequence ID" value="KGQ70008.1"/>
    <property type="molecule type" value="Genomic_DNA"/>
</dbReference>
<dbReference type="InterPro" id="IPR001279">
    <property type="entry name" value="Metallo-B-lactamas"/>
</dbReference>
<dbReference type="PANTHER" id="PTHR15032:SF4">
    <property type="entry name" value="N-ACYL-PHOSPHATIDYLETHANOLAMINE-HYDROLYZING PHOSPHOLIPASE D"/>
    <property type="match status" value="1"/>
</dbReference>
<dbReference type="RefSeq" id="WP_034616066.1">
    <property type="nucleotide sequence ID" value="NZ_JSUM01000013.1"/>
</dbReference>
<dbReference type="OrthoDB" id="9805728at2"/>
<keyword evidence="4" id="KW-1185">Reference proteome</keyword>
<accession>A0A0A3AKT2</accession>
<evidence type="ECO:0000313" key="3">
    <source>
        <dbReference type="EMBL" id="KGQ70008.1"/>
    </source>
</evidence>
<dbReference type="PANTHER" id="PTHR15032">
    <property type="entry name" value="N-ACYL-PHOSPHATIDYLETHANOLAMINE-HYDROLYZING PHOSPHOLIPASE D"/>
    <property type="match status" value="1"/>
</dbReference>
<proteinExistence type="predicted"/>
<reference evidence="3 4" key="1">
    <citation type="submission" date="2014-11" db="EMBL/GenBank/DDBJ databases">
        <title>Draft genome sequence of Chelonobacter oris 1662T, associated with respiratory disease in Hermann's Tortoises.</title>
        <authorList>
            <person name="Kudirkiene E."/>
            <person name="Hansen M.J."/>
            <person name="Bojesen A.M."/>
        </authorList>
    </citation>
    <scope>NUCLEOTIDE SEQUENCE [LARGE SCALE GENOMIC DNA]</scope>
    <source>
        <strain evidence="3 4">1662</strain>
    </source>
</reference>
<sequence>MKKWQRYSLYTLTALAVAVAAAGCQLSRNIGALPDETRFASLDYYRDGRFHNLYDELVFYPEKAAGKGGWRRYSGYAPAAPLPMAALDGGSFAQAEPFAYYWLGHSSAILELDGKRLIIDPVLDNAAPLNLPFVVPRFQAAPITRNALPAADIVLITHDHYDHLEAATIRRLAKPTAGAIPHFVAPLGVGARLQSWGVPSENITELGWGDSATVAGLTFHAETALHYSARWRNDRNKTLWASFVIEGAGKRLFWSGDSGYGRHFAEIGKKYAGFDLAFIEIDAANPGWPNTHMFPEQAVQAALDLGAARMLPIHWGVFSLGRNPWNESIKRTNAAAQRAGLPLDVPKMGEKYQPHRFQNDHWWQNPALLQSGQ</sequence>
<name>A0A0A3AKT2_9PAST</name>
<dbReference type="GO" id="GO:0005737">
    <property type="term" value="C:cytoplasm"/>
    <property type="evidence" value="ECO:0007669"/>
    <property type="project" value="TreeGrafter"/>
</dbReference>
<dbReference type="AlphaFoldDB" id="A0A0A3AKT2"/>
<dbReference type="PROSITE" id="PS51257">
    <property type="entry name" value="PROKAR_LIPOPROTEIN"/>
    <property type="match status" value="1"/>
</dbReference>
<organism evidence="3 4">
    <name type="scientific">Chelonobacter oris</name>
    <dbReference type="NCBI Taxonomy" id="505317"/>
    <lineage>
        <taxon>Bacteria</taxon>
        <taxon>Pseudomonadati</taxon>
        <taxon>Pseudomonadota</taxon>
        <taxon>Gammaproteobacteria</taxon>
        <taxon>Pasteurellales</taxon>
        <taxon>Pasteurellaceae</taxon>
        <taxon>Chelonobacter</taxon>
    </lineage>
</organism>
<feature type="signal peptide" evidence="1">
    <location>
        <begin position="1"/>
        <end position="22"/>
    </location>
</feature>
<evidence type="ECO:0000313" key="4">
    <source>
        <dbReference type="Proteomes" id="UP000030380"/>
    </source>
</evidence>
<dbReference type="Gene3D" id="3.60.15.10">
    <property type="entry name" value="Ribonuclease Z/Hydroxyacylglutathione hydrolase-like"/>
    <property type="match status" value="1"/>
</dbReference>
<evidence type="ECO:0000256" key="1">
    <source>
        <dbReference type="SAM" id="SignalP"/>
    </source>
</evidence>
<dbReference type="SUPFAM" id="SSF56281">
    <property type="entry name" value="Metallo-hydrolase/oxidoreductase"/>
    <property type="match status" value="1"/>
</dbReference>
<protein>
    <submittedName>
        <fullName evidence="3">Multidrug transporter</fullName>
    </submittedName>
</protein>
<evidence type="ECO:0000259" key="2">
    <source>
        <dbReference type="Pfam" id="PF12706"/>
    </source>
</evidence>
<dbReference type="InterPro" id="IPR036866">
    <property type="entry name" value="RibonucZ/Hydroxyglut_hydro"/>
</dbReference>
<comment type="caution">
    <text evidence="3">The sequence shown here is derived from an EMBL/GenBank/DDBJ whole genome shotgun (WGS) entry which is preliminary data.</text>
</comment>
<feature type="domain" description="Metallo-beta-lactamase" evidence="2">
    <location>
        <begin position="116"/>
        <end position="315"/>
    </location>
</feature>
<dbReference type="Proteomes" id="UP000030380">
    <property type="component" value="Unassembled WGS sequence"/>
</dbReference>
<dbReference type="Pfam" id="PF12706">
    <property type="entry name" value="Lactamase_B_2"/>
    <property type="match status" value="1"/>
</dbReference>
<keyword evidence="1" id="KW-0732">Signal</keyword>